<name>A0A1G6L013_9BACT</name>
<dbReference type="Proteomes" id="UP000199452">
    <property type="component" value="Unassembled WGS sequence"/>
</dbReference>
<feature type="domain" description="Deacetylase sirtuin-type" evidence="5">
    <location>
        <begin position="1"/>
        <end position="238"/>
    </location>
</feature>
<keyword evidence="7" id="KW-1185">Reference proteome</keyword>
<dbReference type="EC" id="2.3.1.286" evidence="1"/>
<dbReference type="InterPro" id="IPR027546">
    <property type="entry name" value="Sirtuin_class_III"/>
</dbReference>
<dbReference type="CDD" id="cd01412">
    <property type="entry name" value="SIRT5_Af1_CobB"/>
    <property type="match status" value="1"/>
</dbReference>
<dbReference type="InterPro" id="IPR003000">
    <property type="entry name" value="Sirtuin"/>
</dbReference>
<dbReference type="GO" id="GO:0036054">
    <property type="term" value="F:protein-malonyllysine demalonylase activity"/>
    <property type="evidence" value="ECO:0007669"/>
    <property type="project" value="InterPro"/>
</dbReference>
<dbReference type="InterPro" id="IPR050134">
    <property type="entry name" value="NAD-dep_sirtuin_deacylases"/>
</dbReference>
<dbReference type="PANTHER" id="PTHR11085">
    <property type="entry name" value="NAD-DEPENDENT PROTEIN DEACYLASE SIRTUIN-5, MITOCHONDRIAL-RELATED"/>
    <property type="match status" value="1"/>
</dbReference>
<dbReference type="GO" id="GO:0017136">
    <property type="term" value="F:histone deacetylase activity, NAD-dependent"/>
    <property type="evidence" value="ECO:0007669"/>
    <property type="project" value="TreeGrafter"/>
</dbReference>
<dbReference type="AlphaFoldDB" id="A0A1G6L013"/>
<dbReference type="Pfam" id="PF02146">
    <property type="entry name" value="SIR2"/>
    <property type="match status" value="1"/>
</dbReference>
<reference evidence="6 7" key="1">
    <citation type="submission" date="2016-09" db="EMBL/GenBank/DDBJ databases">
        <authorList>
            <person name="Capua I."/>
            <person name="De Benedictis P."/>
            <person name="Joannis T."/>
            <person name="Lombin L.H."/>
            <person name="Cattoli G."/>
        </authorList>
    </citation>
    <scope>NUCLEOTIDE SEQUENCE [LARGE SCALE GENOMIC DNA]</scope>
    <source>
        <strain evidence="6 7">A7P-90m</strain>
    </source>
</reference>
<evidence type="ECO:0000256" key="4">
    <source>
        <dbReference type="PROSITE-ProRule" id="PRU00236"/>
    </source>
</evidence>
<evidence type="ECO:0000256" key="2">
    <source>
        <dbReference type="ARBA" id="ARBA00022679"/>
    </source>
</evidence>
<proteinExistence type="predicted"/>
<evidence type="ECO:0000313" key="6">
    <source>
        <dbReference type="EMBL" id="SDC36699.1"/>
    </source>
</evidence>
<keyword evidence="2" id="KW-0808">Transferase</keyword>
<dbReference type="GO" id="GO:0036055">
    <property type="term" value="F:protein-succinyllysine desuccinylase activity"/>
    <property type="evidence" value="ECO:0007669"/>
    <property type="project" value="InterPro"/>
</dbReference>
<dbReference type="PANTHER" id="PTHR11085:SF4">
    <property type="entry name" value="NAD-DEPENDENT PROTEIN DEACYLASE"/>
    <property type="match status" value="1"/>
</dbReference>
<evidence type="ECO:0000313" key="7">
    <source>
        <dbReference type="Proteomes" id="UP000199452"/>
    </source>
</evidence>
<evidence type="ECO:0000256" key="1">
    <source>
        <dbReference type="ARBA" id="ARBA00012928"/>
    </source>
</evidence>
<gene>
    <name evidence="6" type="ORF">SAMN05216323_102813</name>
</gene>
<dbReference type="Gene3D" id="3.40.50.1220">
    <property type="entry name" value="TPP-binding domain"/>
    <property type="match status" value="1"/>
</dbReference>
<organism evidence="6 7">
    <name type="scientific">Williamwhitmania taraxaci</name>
    <dbReference type="NCBI Taxonomy" id="1640674"/>
    <lineage>
        <taxon>Bacteria</taxon>
        <taxon>Pseudomonadati</taxon>
        <taxon>Bacteroidota</taxon>
        <taxon>Bacteroidia</taxon>
        <taxon>Bacteroidales</taxon>
        <taxon>Williamwhitmaniaceae</taxon>
        <taxon>Williamwhitmania</taxon>
    </lineage>
</organism>
<comment type="caution">
    <text evidence="4">Lacks conserved residue(s) required for the propagation of feature annotation.</text>
</comment>
<dbReference type="PROSITE" id="PS50305">
    <property type="entry name" value="SIRTUIN"/>
    <property type="match status" value="1"/>
</dbReference>
<dbReference type="SUPFAM" id="SSF52467">
    <property type="entry name" value="DHS-like NAD/FAD-binding domain"/>
    <property type="match status" value="1"/>
</dbReference>
<protein>
    <recommendedName>
        <fullName evidence="1">protein acetyllysine N-acetyltransferase</fullName>
        <ecNumber evidence="1">2.3.1.286</ecNumber>
    </recommendedName>
</protein>
<dbReference type="RefSeq" id="WP_317039063.1">
    <property type="nucleotide sequence ID" value="NZ_FMYP01000028.1"/>
</dbReference>
<dbReference type="Gene3D" id="3.30.1600.10">
    <property type="entry name" value="SIR2/SIRT2 'Small Domain"/>
    <property type="match status" value="1"/>
</dbReference>
<dbReference type="STRING" id="1640674.SAMN05216323_102813"/>
<accession>A0A1G6L013</accession>
<dbReference type="InterPro" id="IPR026591">
    <property type="entry name" value="Sirtuin_cat_small_dom_sf"/>
</dbReference>
<evidence type="ECO:0000256" key="3">
    <source>
        <dbReference type="ARBA" id="ARBA00023027"/>
    </source>
</evidence>
<keyword evidence="3" id="KW-0520">NAD</keyword>
<dbReference type="EMBL" id="FMYP01000028">
    <property type="protein sequence ID" value="SDC36699.1"/>
    <property type="molecule type" value="Genomic_DNA"/>
</dbReference>
<evidence type="ECO:0000259" key="5">
    <source>
        <dbReference type="PROSITE" id="PS50305"/>
    </source>
</evidence>
<dbReference type="InterPro" id="IPR026590">
    <property type="entry name" value="Ssirtuin_cat_dom"/>
</dbReference>
<dbReference type="GO" id="GO:0070403">
    <property type="term" value="F:NAD+ binding"/>
    <property type="evidence" value="ECO:0007669"/>
    <property type="project" value="InterPro"/>
</dbReference>
<sequence length="238" mass="26480">MVVGVKMKKLVVLTGAGISAESGLKTFRDMGGLWEQYDVTEVASPEAWRKNPELVMRFYNERRKVLFEATPNAGHMALAALQEHFEVTVITQNVDDLHEQAGSKSVVHLHGELRKAQSTVDSRLVYTLKNWELKMGDLCEKGSQLRPYIVWFGEPVPNMSMAAELAKQADIFAVIGTSLNVYPAAGLLDCISRDVRVYLIDPNMLPVSARKNFTFIKEYASVGVSLMAKELIDALNGF</sequence>
<dbReference type="InterPro" id="IPR029035">
    <property type="entry name" value="DHS-like_NAD/FAD-binding_dom"/>
</dbReference>